<accession>A0ABD7YQX5</accession>
<organism evidence="1 2">
    <name type="scientific">Vibrio aestuarianus</name>
    <dbReference type="NCBI Taxonomy" id="28171"/>
    <lineage>
        <taxon>Bacteria</taxon>
        <taxon>Pseudomonadati</taxon>
        <taxon>Pseudomonadota</taxon>
        <taxon>Gammaproteobacteria</taxon>
        <taxon>Vibrionales</taxon>
        <taxon>Vibrionaceae</taxon>
        <taxon>Vibrio</taxon>
    </lineage>
</organism>
<evidence type="ECO:0000313" key="2">
    <source>
        <dbReference type="Proteomes" id="UP001241226"/>
    </source>
</evidence>
<proteinExistence type="predicted"/>
<sequence length="58" mass="6689">MWTMTEQGSIDLEGDAAFEQFHILADSLCLKNSSVMFLSEFGTDPIWHYIKTMPFFPL</sequence>
<dbReference type="AlphaFoldDB" id="A0ABD7YQX5"/>
<reference evidence="1 2" key="1">
    <citation type="submission" date="2022-02" db="EMBL/GenBank/DDBJ databases">
        <title>Emergence and expansion in Europe of a Vibrio aestuarianus clonal complex pathogenic for oysters.</title>
        <authorList>
            <person name="Mesnil A."/>
            <person name="Travers M.-A."/>
        </authorList>
    </citation>
    <scope>NUCLEOTIDE SEQUENCE [LARGE SCALE GENOMIC DNA]</scope>
    <source>
        <strain evidence="1 2">U17</strain>
    </source>
</reference>
<protein>
    <submittedName>
        <fullName evidence="1">Uncharacterized protein</fullName>
    </submittedName>
</protein>
<dbReference type="RefSeq" id="WP_261919124.1">
    <property type="nucleotide sequence ID" value="NZ_CALYLG010000373.1"/>
</dbReference>
<evidence type="ECO:0000313" key="1">
    <source>
        <dbReference type="EMBL" id="WGK86818.1"/>
    </source>
</evidence>
<dbReference type="EMBL" id="CP118712">
    <property type="protein sequence ID" value="WGK86818.1"/>
    <property type="molecule type" value="Genomic_DNA"/>
</dbReference>
<dbReference type="Proteomes" id="UP001241226">
    <property type="component" value="Chromosome 2"/>
</dbReference>
<name>A0ABD7YQX5_9VIBR</name>
<gene>
    <name evidence="1" type="ORF">PYE67_17885</name>
</gene>